<dbReference type="Proteomes" id="UP000289954">
    <property type="component" value="Unassembled WGS sequence"/>
</dbReference>
<dbReference type="PANTHER" id="PTHR30040:SF2">
    <property type="entry name" value="FAD:PROTEIN FMN TRANSFERASE"/>
    <property type="match status" value="1"/>
</dbReference>
<comment type="caution">
    <text evidence="11">The sequence shown here is derived from an EMBL/GenBank/DDBJ whole genome shotgun (WGS) entry which is preliminary data.</text>
</comment>
<keyword evidence="6" id="KW-0479">Metal-binding</keyword>
<dbReference type="SUPFAM" id="SSF143631">
    <property type="entry name" value="ApbE-like"/>
    <property type="match status" value="1"/>
</dbReference>
<dbReference type="GO" id="GO:0016740">
    <property type="term" value="F:transferase activity"/>
    <property type="evidence" value="ECO:0007669"/>
    <property type="project" value="UniProtKB-KW"/>
</dbReference>
<evidence type="ECO:0000256" key="1">
    <source>
        <dbReference type="ARBA" id="ARBA00001946"/>
    </source>
</evidence>
<dbReference type="Pfam" id="PF02424">
    <property type="entry name" value="ApbE"/>
    <property type="match status" value="1"/>
</dbReference>
<gene>
    <name evidence="11" type="ORF">CBZ_11900</name>
</gene>
<evidence type="ECO:0000256" key="5">
    <source>
        <dbReference type="ARBA" id="ARBA00022679"/>
    </source>
</evidence>
<dbReference type="Gene3D" id="3.10.520.10">
    <property type="entry name" value="ApbE-like domains"/>
    <property type="match status" value="1"/>
</dbReference>
<comment type="cofactor">
    <cofactor evidence="1">
        <name>Mg(2+)</name>
        <dbReference type="ChEBI" id="CHEBI:18420"/>
    </cofactor>
</comment>
<evidence type="ECO:0000256" key="7">
    <source>
        <dbReference type="ARBA" id="ARBA00022827"/>
    </source>
</evidence>
<keyword evidence="4" id="KW-0285">Flavoprotein</keyword>
<reference evidence="11 12" key="1">
    <citation type="submission" date="2019-01" db="EMBL/GenBank/DDBJ databases">
        <title>Draft genome sequence of Cellulomonas takizawaensis strain TKZ-21.</title>
        <authorList>
            <person name="Yamamura H."/>
            <person name="Hayashi T."/>
            <person name="Hamada M."/>
            <person name="Serisawa Y."/>
            <person name="Matsuyama K."/>
            <person name="Nakagawa Y."/>
            <person name="Otoguro M."/>
            <person name="Yanagida F."/>
            <person name="Hayakawa M."/>
        </authorList>
    </citation>
    <scope>NUCLEOTIDE SEQUENCE [LARGE SCALE GENOMIC DNA]</scope>
    <source>
        <strain evidence="11 12">NBRC12680</strain>
    </source>
</reference>
<dbReference type="AlphaFoldDB" id="A0A402DPT9"/>
<comment type="catalytic activity">
    <reaction evidence="10">
        <text>L-threonyl-[protein] + FAD = FMN-L-threonyl-[protein] + AMP + H(+)</text>
        <dbReference type="Rhea" id="RHEA:36847"/>
        <dbReference type="Rhea" id="RHEA-COMP:11060"/>
        <dbReference type="Rhea" id="RHEA-COMP:11061"/>
        <dbReference type="ChEBI" id="CHEBI:15378"/>
        <dbReference type="ChEBI" id="CHEBI:30013"/>
        <dbReference type="ChEBI" id="CHEBI:57692"/>
        <dbReference type="ChEBI" id="CHEBI:74257"/>
        <dbReference type="ChEBI" id="CHEBI:456215"/>
        <dbReference type="EC" id="2.7.1.180"/>
    </reaction>
</comment>
<evidence type="ECO:0000256" key="2">
    <source>
        <dbReference type="ARBA" id="ARBA00011955"/>
    </source>
</evidence>
<evidence type="ECO:0000256" key="10">
    <source>
        <dbReference type="ARBA" id="ARBA00048540"/>
    </source>
</evidence>
<evidence type="ECO:0000256" key="8">
    <source>
        <dbReference type="ARBA" id="ARBA00022842"/>
    </source>
</evidence>
<dbReference type="PANTHER" id="PTHR30040">
    <property type="entry name" value="THIAMINE BIOSYNTHESIS LIPOPROTEIN APBE"/>
    <property type="match status" value="1"/>
</dbReference>
<evidence type="ECO:0000313" key="12">
    <source>
        <dbReference type="Proteomes" id="UP000289954"/>
    </source>
</evidence>
<keyword evidence="8" id="KW-0460">Magnesium</keyword>
<evidence type="ECO:0000256" key="4">
    <source>
        <dbReference type="ARBA" id="ARBA00022630"/>
    </source>
</evidence>
<accession>A0A402DPT9</accession>
<dbReference type="EMBL" id="BIMR01000075">
    <property type="protein sequence ID" value="GCE76134.1"/>
    <property type="molecule type" value="Genomic_DNA"/>
</dbReference>
<dbReference type="GO" id="GO:0046872">
    <property type="term" value="F:metal ion binding"/>
    <property type="evidence" value="ECO:0007669"/>
    <property type="project" value="UniProtKB-KW"/>
</dbReference>
<proteinExistence type="predicted"/>
<evidence type="ECO:0000256" key="6">
    <source>
        <dbReference type="ARBA" id="ARBA00022723"/>
    </source>
</evidence>
<evidence type="ECO:0000313" key="11">
    <source>
        <dbReference type="EMBL" id="GCE76134.1"/>
    </source>
</evidence>
<dbReference type="RefSeq" id="WP_130780736.1">
    <property type="nucleotide sequence ID" value="NZ_BIMR01000075.1"/>
</dbReference>
<dbReference type="OrthoDB" id="3728306at2"/>
<keyword evidence="12" id="KW-1185">Reference proteome</keyword>
<protein>
    <recommendedName>
        <fullName evidence="3">FAD:protein FMN transferase</fullName>
        <ecNumber evidence="2">2.7.1.180</ecNumber>
    </recommendedName>
    <alternativeName>
        <fullName evidence="9">Flavin transferase</fullName>
    </alternativeName>
</protein>
<dbReference type="InterPro" id="IPR024932">
    <property type="entry name" value="ApbE"/>
</dbReference>
<dbReference type="InterPro" id="IPR003374">
    <property type="entry name" value="ApbE-like_sf"/>
</dbReference>
<organism evidence="11 12">
    <name type="scientific">Cellulomonas biazotea</name>
    <dbReference type="NCBI Taxonomy" id="1709"/>
    <lineage>
        <taxon>Bacteria</taxon>
        <taxon>Bacillati</taxon>
        <taxon>Actinomycetota</taxon>
        <taxon>Actinomycetes</taxon>
        <taxon>Micrococcales</taxon>
        <taxon>Cellulomonadaceae</taxon>
        <taxon>Cellulomonas</taxon>
    </lineage>
</organism>
<sequence length="292" mass="30585">MRSAEQFDAIGTRWTVRTPDPLDGVTLDRVHARIAGYDAVWSRFRADSLVARMARRPGVYGLPAEGVALLDLYDVLGERTDGAVSPLVGRSLERLGYDAAHTLVPSGPPVAAPRAADVLDRDGDRLVVREPVLLDVGAAGKGQLVDLVADVLAVCGVDDVLVDAGGDVLRRGGAGGGRSEPVRVGLQQPGDATRAVGVVELDDAAVCGSGVDRRAWGDGLHHVLDARTGAPTRDVVATWAVAGSAMVADGLATALFFAEPERLEVLFDLEYVVLHADGSARWSLGLPGEVFA</sequence>
<keyword evidence="7" id="KW-0274">FAD</keyword>
<evidence type="ECO:0000256" key="9">
    <source>
        <dbReference type="ARBA" id="ARBA00031306"/>
    </source>
</evidence>
<evidence type="ECO:0000256" key="3">
    <source>
        <dbReference type="ARBA" id="ARBA00016337"/>
    </source>
</evidence>
<keyword evidence="5 11" id="KW-0808">Transferase</keyword>
<dbReference type="EC" id="2.7.1.180" evidence="2"/>
<name>A0A402DPT9_9CELL</name>